<proteinExistence type="inferred from homology"/>
<evidence type="ECO:0000256" key="5">
    <source>
        <dbReference type="ARBA" id="ARBA00023239"/>
    </source>
</evidence>
<keyword evidence="5 8" id="KW-0456">Lyase</keyword>
<dbReference type="AlphaFoldDB" id="I2GZ63"/>
<evidence type="ECO:0000256" key="8">
    <source>
        <dbReference type="RuleBase" id="RU003956"/>
    </source>
</evidence>
<dbReference type="GO" id="GO:0005737">
    <property type="term" value="C:cytoplasm"/>
    <property type="evidence" value="ECO:0007669"/>
    <property type="project" value="TreeGrafter"/>
</dbReference>
<keyword evidence="3 7" id="KW-0479">Metal-binding</keyword>
<accession>I2GZ63</accession>
<dbReference type="Gene3D" id="3.40.1050.10">
    <property type="entry name" value="Carbonic anhydrase"/>
    <property type="match status" value="1"/>
</dbReference>
<comment type="function">
    <text evidence="8">Reversible hydration of carbon dioxide.</text>
</comment>
<dbReference type="InterPro" id="IPR015892">
    <property type="entry name" value="Carbonic_anhydrase_CS"/>
</dbReference>
<dbReference type="FunCoup" id="I2GZ63">
    <property type="interactions" value="118"/>
</dbReference>
<dbReference type="GO" id="GO:0004089">
    <property type="term" value="F:carbonate dehydratase activity"/>
    <property type="evidence" value="ECO:0007669"/>
    <property type="project" value="UniProtKB-UniRule"/>
</dbReference>
<feature type="binding site" evidence="7">
    <location>
        <position position="57"/>
    </location>
    <ligand>
        <name>Zn(2+)</name>
        <dbReference type="ChEBI" id="CHEBI:29105"/>
    </ligand>
</feature>
<feature type="binding site" evidence="7">
    <location>
        <position position="59"/>
    </location>
    <ligand>
        <name>Zn(2+)</name>
        <dbReference type="ChEBI" id="CHEBI:29105"/>
    </ligand>
</feature>
<evidence type="ECO:0000313" key="9">
    <source>
        <dbReference type="EMBL" id="CCH59415.1"/>
    </source>
</evidence>
<evidence type="ECO:0000256" key="2">
    <source>
        <dbReference type="ARBA" id="ARBA00012925"/>
    </source>
</evidence>
<organism evidence="9 10">
    <name type="scientific">Henningerozyma blattae (strain ATCC 34711 / CBS 6284 / DSM 70876 / NBRC 10599 / NRRL Y-10934 / UCD 77-7)</name>
    <name type="common">Yeast</name>
    <name type="synonym">Tetrapisispora blattae</name>
    <dbReference type="NCBI Taxonomy" id="1071380"/>
    <lineage>
        <taxon>Eukaryota</taxon>
        <taxon>Fungi</taxon>
        <taxon>Dikarya</taxon>
        <taxon>Ascomycota</taxon>
        <taxon>Saccharomycotina</taxon>
        <taxon>Saccharomycetes</taxon>
        <taxon>Saccharomycetales</taxon>
        <taxon>Saccharomycetaceae</taxon>
        <taxon>Henningerozyma</taxon>
    </lineage>
</organism>
<dbReference type="HOGENOM" id="CLU_053879_3_1_1"/>
<comment type="similarity">
    <text evidence="1 8">Belongs to the beta-class carbonic anhydrase family.</text>
</comment>
<evidence type="ECO:0000256" key="1">
    <source>
        <dbReference type="ARBA" id="ARBA00006217"/>
    </source>
</evidence>
<dbReference type="SMART" id="SM00947">
    <property type="entry name" value="Pro_CA"/>
    <property type="match status" value="1"/>
</dbReference>
<dbReference type="InterPro" id="IPR036874">
    <property type="entry name" value="Carbonic_anhydrase_sf"/>
</dbReference>
<dbReference type="GO" id="GO:0071244">
    <property type="term" value="P:cellular response to carbon dioxide"/>
    <property type="evidence" value="ECO:0007669"/>
    <property type="project" value="TreeGrafter"/>
</dbReference>
<dbReference type="PANTHER" id="PTHR11002">
    <property type="entry name" value="CARBONIC ANHYDRASE"/>
    <property type="match status" value="1"/>
</dbReference>
<protein>
    <recommendedName>
        <fullName evidence="2 8">Carbonic anhydrase</fullName>
        <ecNumber evidence="2 8">4.2.1.1</ecNumber>
    </recommendedName>
    <alternativeName>
        <fullName evidence="8">Carbonate dehydratase</fullName>
    </alternativeName>
</protein>
<evidence type="ECO:0000256" key="6">
    <source>
        <dbReference type="ARBA" id="ARBA00048348"/>
    </source>
</evidence>
<keyword evidence="4 7" id="KW-0862">Zinc</keyword>
<dbReference type="SUPFAM" id="SSF53056">
    <property type="entry name" value="beta-carbonic anhydrase, cab"/>
    <property type="match status" value="1"/>
</dbReference>
<dbReference type="RefSeq" id="XP_004178934.1">
    <property type="nucleotide sequence ID" value="XM_004178886.1"/>
</dbReference>
<evidence type="ECO:0000313" key="10">
    <source>
        <dbReference type="Proteomes" id="UP000002866"/>
    </source>
</evidence>
<dbReference type="STRING" id="1071380.I2GZ63"/>
<dbReference type="InParanoid" id="I2GZ63"/>
<dbReference type="GO" id="GO:0034599">
    <property type="term" value="P:cellular response to oxidative stress"/>
    <property type="evidence" value="ECO:0007669"/>
    <property type="project" value="TreeGrafter"/>
</dbReference>
<dbReference type="EC" id="4.2.1.1" evidence="2 8"/>
<dbReference type="Proteomes" id="UP000002866">
    <property type="component" value="Chromosome 2"/>
</dbReference>
<feature type="binding site" evidence="7">
    <location>
        <position position="117"/>
    </location>
    <ligand>
        <name>Zn(2+)</name>
        <dbReference type="ChEBI" id="CHEBI:29105"/>
    </ligand>
</feature>
<dbReference type="GeneID" id="14494587"/>
<dbReference type="OrthoDB" id="10248475at2759"/>
<dbReference type="GO" id="GO:0008270">
    <property type="term" value="F:zinc ion binding"/>
    <property type="evidence" value="ECO:0007669"/>
    <property type="project" value="UniProtKB-UniRule"/>
</dbReference>
<dbReference type="PANTHER" id="PTHR11002:SF76">
    <property type="entry name" value="CARBONIC ANHYDRASE"/>
    <property type="match status" value="1"/>
</dbReference>
<dbReference type="KEGG" id="tbl:TBLA_0B05890"/>
<dbReference type="GO" id="GO:0015976">
    <property type="term" value="P:carbon utilization"/>
    <property type="evidence" value="ECO:0007669"/>
    <property type="project" value="InterPro"/>
</dbReference>
<comment type="cofactor">
    <cofactor evidence="7">
        <name>Zn(2+)</name>
        <dbReference type="ChEBI" id="CHEBI:29105"/>
    </cofactor>
    <text evidence="7">Binds 1 zinc ion per subunit.</text>
</comment>
<dbReference type="PROSITE" id="PS00705">
    <property type="entry name" value="PROK_CO2_ANHYDRASE_2"/>
    <property type="match status" value="1"/>
</dbReference>
<reference evidence="9 10" key="1">
    <citation type="journal article" date="2011" name="Proc. Natl. Acad. Sci. U.S.A.">
        <title>Evolutionary erosion of yeast sex chromosomes by mating-type switching accidents.</title>
        <authorList>
            <person name="Gordon J.L."/>
            <person name="Armisen D."/>
            <person name="Proux-Wera E."/>
            <person name="Oheigeartaigh S.S."/>
            <person name="Byrne K.P."/>
            <person name="Wolfe K.H."/>
        </authorList>
    </citation>
    <scope>NUCLEOTIDE SEQUENCE [LARGE SCALE GENOMIC DNA]</scope>
    <source>
        <strain evidence="10">ATCC 34711 / CBS 6284 / DSM 70876 / NBRC 10599 / NRRL Y-10934 / UCD 77-7</strain>
    </source>
</reference>
<feature type="binding site" evidence="7">
    <location>
        <position position="114"/>
    </location>
    <ligand>
        <name>Zn(2+)</name>
        <dbReference type="ChEBI" id="CHEBI:29105"/>
    </ligand>
</feature>
<evidence type="ECO:0000256" key="7">
    <source>
        <dbReference type="PIRSR" id="PIRSR601765-1"/>
    </source>
</evidence>
<dbReference type="Pfam" id="PF00484">
    <property type="entry name" value="Pro_CA"/>
    <property type="match status" value="1"/>
</dbReference>
<evidence type="ECO:0000256" key="4">
    <source>
        <dbReference type="ARBA" id="ARBA00022833"/>
    </source>
</evidence>
<dbReference type="InterPro" id="IPR001765">
    <property type="entry name" value="Carbonic_anhydrase"/>
</dbReference>
<comment type="catalytic activity">
    <reaction evidence="6 8">
        <text>hydrogencarbonate + H(+) = CO2 + H2O</text>
        <dbReference type="Rhea" id="RHEA:10748"/>
        <dbReference type="ChEBI" id="CHEBI:15377"/>
        <dbReference type="ChEBI" id="CHEBI:15378"/>
        <dbReference type="ChEBI" id="CHEBI:16526"/>
        <dbReference type="ChEBI" id="CHEBI:17544"/>
        <dbReference type="EC" id="4.2.1.1"/>
    </reaction>
</comment>
<sequence length="213" mass="22837">MPDISHSDSASNTQAHIHAELAAQNATWLSSFQSQHPGIVPEQTALGQSPSSFVITCVDSRYNESALGFLPGQALVYASVGNLCDTKSSASSFLSTLEFAVNLLKVKRVIILGHTDCGGIKAVIKLDPPSHDEATANPHFFGNLSEFYELKNSTLAKNSSIKEKDLQSVLELENVKSQTSKIKSYVTDVIGSTDVEVVGMLYHVEGGHVEGVC</sequence>
<evidence type="ECO:0000256" key="3">
    <source>
        <dbReference type="ARBA" id="ARBA00022723"/>
    </source>
</evidence>
<keyword evidence="10" id="KW-1185">Reference proteome</keyword>
<dbReference type="OMA" id="NVAWAHE"/>
<gene>
    <name evidence="9" type="primary">TBLA0B05890</name>
    <name evidence="9" type="ORF">TBLA_0B05890</name>
</gene>
<dbReference type="EMBL" id="HE806317">
    <property type="protein sequence ID" value="CCH59415.1"/>
    <property type="molecule type" value="Genomic_DNA"/>
</dbReference>
<name>I2GZ63_HENB6</name>
<dbReference type="eggNOG" id="KOG1578">
    <property type="taxonomic scope" value="Eukaryota"/>
</dbReference>